<feature type="transmembrane region" description="Helical" evidence="10">
    <location>
        <begin position="808"/>
        <end position="826"/>
    </location>
</feature>
<dbReference type="Proteomes" id="UP001237642">
    <property type="component" value="Unassembled WGS sequence"/>
</dbReference>
<comment type="caution">
    <text evidence="14">The sequence shown here is derived from an EMBL/GenBank/DDBJ whole genome shotgun (WGS) entry which is preliminary data.</text>
</comment>
<feature type="transmembrane region" description="Helical" evidence="10">
    <location>
        <begin position="672"/>
        <end position="696"/>
    </location>
</feature>
<dbReference type="EC" id="2.3.2.27" evidence="4"/>
<evidence type="ECO:0000256" key="1">
    <source>
        <dbReference type="ARBA" id="ARBA00000900"/>
    </source>
</evidence>
<dbReference type="PANTHER" id="PTHR33389">
    <property type="entry name" value="FAMILY PROTEIN, PUTATIVE (DUF2921)-RELATED"/>
    <property type="match status" value="1"/>
</dbReference>
<evidence type="ECO:0000256" key="7">
    <source>
        <dbReference type="ARBA" id="ARBA00022786"/>
    </source>
</evidence>
<feature type="transmembrane region" description="Helical" evidence="10">
    <location>
        <begin position="716"/>
        <end position="737"/>
    </location>
</feature>
<feature type="domain" description="DUF2921" evidence="13">
    <location>
        <begin position="433"/>
        <end position="614"/>
    </location>
</feature>
<comment type="pathway">
    <text evidence="3">Protein modification; protein ubiquitination.</text>
</comment>
<keyword evidence="8 10" id="KW-1133">Transmembrane helix</keyword>
<dbReference type="GO" id="GO:0061630">
    <property type="term" value="F:ubiquitin protein ligase activity"/>
    <property type="evidence" value="ECO:0007669"/>
    <property type="project" value="UniProtKB-EC"/>
</dbReference>
<keyword evidence="7" id="KW-0833">Ubl conjugation pathway</keyword>
<evidence type="ECO:0000256" key="10">
    <source>
        <dbReference type="SAM" id="Phobius"/>
    </source>
</evidence>
<dbReference type="InterPro" id="IPR021319">
    <property type="entry name" value="DUF2921"/>
</dbReference>
<comment type="subcellular location">
    <subcellularLocation>
        <location evidence="2">Endomembrane system</location>
        <topology evidence="2">Multi-pass membrane protein</topology>
    </subcellularLocation>
</comment>
<evidence type="ECO:0000256" key="9">
    <source>
        <dbReference type="ARBA" id="ARBA00023136"/>
    </source>
</evidence>
<name>A0AAD8JIP1_9APIA</name>
<organism evidence="14 15">
    <name type="scientific">Heracleum sosnowskyi</name>
    <dbReference type="NCBI Taxonomy" id="360622"/>
    <lineage>
        <taxon>Eukaryota</taxon>
        <taxon>Viridiplantae</taxon>
        <taxon>Streptophyta</taxon>
        <taxon>Embryophyta</taxon>
        <taxon>Tracheophyta</taxon>
        <taxon>Spermatophyta</taxon>
        <taxon>Magnoliopsida</taxon>
        <taxon>eudicotyledons</taxon>
        <taxon>Gunneridae</taxon>
        <taxon>Pentapetalae</taxon>
        <taxon>asterids</taxon>
        <taxon>campanulids</taxon>
        <taxon>Apiales</taxon>
        <taxon>Apiaceae</taxon>
        <taxon>Apioideae</taxon>
        <taxon>apioid superclade</taxon>
        <taxon>Tordylieae</taxon>
        <taxon>Tordyliinae</taxon>
        <taxon>Heracleum</taxon>
    </lineage>
</organism>
<keyword evidence="6 10" id="KW-0812">Transmembrane</keyword>
<proteinExistence type="predicted"/>
<dbReference type="AlphaFoldDB" id="A0AAD8JIP1"/>
<evidence type="ECO:0000256" key="2">
    <source>
        <dbReference type="ARBA" id="ARBA00004127"/>
    </source>
</evidence>
<dbReference type="PANTHER" id="PTHR33389:SF18">
    <property type="entry name" value="OS01G0677900 PROTEIN"/>
    <property type="match status" value="1"/>
</dbReference>
<evidence type="ECO:0000259" key="12">
    <source>
        <dbReference type="Pfam" id="PF11145"/>
    </source>
</evidence>
<evidence type="ECO:0000256" key="4">
    <source>
        <dbReference type="ARBA" id="ARBA00012483"/>
    </source>
</evidence>
<evidence type="ECO:0000259" key="13">
    <source>
        <dbReference type="Pfam" id="PF25333"/>
    </source>
</evidence>
<dbReference type="Pfam" id="PF25333">
    <property type="entry name" value="DUF2921_N"/>
    <property type="match status" value="3"/>
</dbReference>
<evidence type="ECO:0000256" key="3">
    <source>
        <dbReference type="ARBA" id="ARBA00004906"/>
    </source>
</evidence>
<evidence type="ECO:0000313" key="14">
    <source>
        <dbReference type="EMBL" id="KAK1405157.1"/>
    </source>
</evidence>
<sequence>MSSFCCQFTWPRTCIFVLLILYKFTISTSQSSVSYSKQCGSVVPEATPTTYAEIAFPCLQTLTSFITGGERILGKNSSHSSLTFFGFHSSRNIYATDLHGVYKVDAELIFRVDNKNMYRAASNSIYGRSSGRPRMPARLMFLLQGYWSESSGKGCFVGSAPWYSSEGEPFNLEAMFITNYSKSSTYSNSFVTGKLESLSHFDDEGYFKPVSILSFPQINRYEYKLISEETVKGIYLFDDIEKSSALGSQPGKVCSLFSRSYITLNLEYASSCSGSLKKCYPLDGVLGYRPTYVSLYSIQCHEYGNRMRFLVQLTNRSYVGRDEMFDPSSTLAGEGLWDETKNCLVIVACRISSSNSLRDAHIGDCSFRLSLYYPSVWSIKNRDKAVGQIWTNKTAQDVGYFGRIKFRTSEANINIPGFRYEYTVIKKINKLCPKKAVTRGERYPGGHSSDMRFDVSVLYSMYFVWSAVQPIFIGNKLYDYSSVKFMSNSGLGGYGEIAESKVEVEKVVSDNFPVNVSSKLSFSSMRDGKLGAGHSSLNTSLNSYGELVISAEGVYDPDTGHLCMVGCRNLLSNNSLDFDILLNFQFPGSIKTKGDFLKGRMQSTRKQSDPLFFEYLNMTSSSFISYEAQRSIWRLDLETTMILISNMNVCIFVCFQLYHVKRYPNSVPYMSLVMLVILTLGHMVPLVLNFEAQFMAKRYTQDITLTNSGWLEVNEVIVRVATMVAFLFQFRLLQLAWTARHTGGSNKQSISVAEKKTLLVSLPIYILGGLVKILLNWKKNYSGKASPAVDYSRVQYQQHSLWGDLRSYAGLILDGFLFPQVLLNIFHMSRKSALSMPFYLGTTLVHLVPQPHDLYRADNYIPAHVKGTSVNANPSADFYSAAWDIIIPMGSLLLVAIIFLQQRYGGRIILPGNFRELKIYAKVPGVST</sequence>
<feature type="transmembrane region" description="Helical" evidence="10">
    <location>
        <begin position="878"/>
        <end position="900"/>
    </location>
</feature>
<accession>A0AAD8JIP1</accession>
<feature type="domain" description="SWEET-like" evidence="12">
    <location>
        <begin position="628"/>
        <end position="914"/>
    </location>
</feature>
<feature type="signal peptide" evidence="11">
    <location>
        <begin position="1"/>
        <end position="29"/>
    </location>
</feature>
<evidence type="ECO:0000256" key="5">
    <source>
        <dbReference type="ARBA" id="ARBA00022679"/>
    </source>
</evidence>
<reference evidence="14" key="1">
    <citation type="submission" date="2023-02" db="EMBL/GenBank/DDBJ databases">
        <title>Genome of toxic invasive species Heracleum sosnowskyi carries increased number of genes despite the absence of recent whole-genome duplications.</title>
        <authorList>
            <person name="Schelkunov M."/>
            <person name="Shtratnikova V."/>
            <person name="Makarenko M."/>
            <person name="Klepikova A."/>
            <person name="Omelchenko D."/>
            <person name="Novikova G."/>
            <person name="Obukhova E."/>
            <person name="Bogdanov V."/>
            <person name="Penin A."/>
            <person name="Logacheva M."/>
        </authorList>
    </citation>
    <scope>NUCLEOTIDE SEQUENCE</scope>
    <source>
        <strain evidence="14">Hsosn_3</strain>
        <tissue evidence="14">Leaf</tissue>
    </source>
</reference>
<feature type="domain" description="DUF2921" evidence="13">
    <location>
        <begin position="241"/>
        <end position="404"/>
    </location>
</feature>
<evidence type="ECO:0000256" key="11">
    <source>
        <dbReference type="SAM" id="SignalP"/>
    </source>
</evidence>
<dbReference type="GO" id="GO:0016301">
    <property type="term" value="F:kinase activity"/>
    <property type="evidence" value="ECO:0007669"/>
    <property type="project" value="UniProtKB-KW"/>
</dbReference>
<evidence type="ECO:0000256" key="6">
    <source>
        <dbReference type="ARBA" id="ARBA00022692"/>
    </source>
</evidence>
<dbReference type="InterPro" id="IPR057425">
    <property type="entry name" value="DUF2921_N"/>
</dbReference>
<keyword evidence="14" id="KW-0418">Kinase</keyword>
<evidence type="ECO:0000313" key="15">
    <source>
        <dbReference type="Proteomes" id="UP001237642"/>
    </source>
</evidence>
<keyword evidence="15" id="KW-1185">Reference proteome</keyword>
<evidence type="ECO:0000256" key="8">
    <source>
        <dbReference type="ARBA" id="ARBA00022989"/>
    </source>
</evidence>
<keyword evidence="5" id="KW-0808">Transferase</keyword>
<keyword evidence="9 10" id="KW-0472">Membrane</keyword>
<feature type="chain" id="PRO_5042291784" description="RING-type E3 ubiquitin transferase" evidence="11">
    <location>
        <begin position="30"/>
        <end position="928"/>
    </location>
</feature>
<feature type="domain" description="DUF2921" evidence="13">
    <location>
        <begin position="35"/>
        <end position="211"/>
    </location>
</feature>
<feature type="transmembrane region" description="Helical" evidence="10">
    <location>
        <begin position="758"/>
        <end position="777"/>
    </location>
</feature>
<protein>
    <recommendedName>
        <fullName evidence="4">RING-type E3 ubiquitin transferase</fullName>
        <ecNumber evidence="4">2.3.2.27</ecNumber>
    </recommendedName>
</protein>
<dbReference type="Pfam" id="PF11145">
    <property type="entry name" value="DUF2921"/>
    <property type="match status" value="1"/>
</dbReference>
<keyword evidence="11" id="KW-0732">Signal</keyword>
<dbReference type="GO" id="GO:0012505">
    <property type="term" value="C:endomembrane system"/>
    <property type="evidence" value="ECO:0007669"/>
    <property type="project" value="UniProtKB-SubCell"/>
</dbReference>
<dbReference type="EMBL" id="JAUIZM010000001">
    <property type="protein sequence ID" value="KAK1405157.1"/>
    <property type="molecule type" value="Genomic_DNA"/>
</dbReference>
<gene>
    <name evidence="14" type="ORF">POM88_004762</name>
</gene>
<comment type="catalytic activity">
    <reaction evidence="1">
        <text>S-ubiquitinyl-[E2 ubiquitin-conjugating enzyme]-L-cysteine + [acceptor protein]-L-lysine = [E2 ubiquitin-conjugating enzyme]-L-cysteine + N(6)-ubiquitinyl-[acceptor protein]-L-lysine.</text>
        <dbReference type="EC" id="2.3.2.27"/>
    </reaction>
</comment>
<reference evidence="14" key="2">
    <citation type="submission" date="2023-05" db="EMBL/GenBank/DDBJ databases">
        <authorList>
            <person name="Schelkunov M.I."/>
        </authorList>
    </citation>
    <scope>NUCLEOTIDE SEQUENCE</scope>
    <source>
        <strain evidence="14">Hsosn_3</strain>
        <tissue evidence="14">Leaf</tissue>
    </source>
</reference>